<dbReference type="EMBL" id="CM039176">
    <property type="protein sequence ID" value="KAH9713909.1"/>
    <property type="molecule type" value="Genomic_DNA"/>
</dbReference>
<keyword evidence="2" id="KW-1185">Reference proteome</keyword>
<sequence length="553" mass="63500">MADVRSMKPKIDNADRISALPEPLLQHIMSFLPSKDAVRTRLLSKIWEKAWCTFPVLNFDEDLFERELLEMRAARRDVQKFNQARGKLLNYWKQALEGHRHHCSTGKLSVEKLRFKASFFDDSEFADRCVCYAIESNVKELELHTLLRGDRLYHLPQMVFCSERLNVLYLFGCLLLEFPGRNSVKLPSLRKLRLAQVRASDQVIENLVAGCPLIEDLIFEFCEGLKSIKLFGHSKLRDIKIKGGREAEEVNINALNAHSITVVSPLPSGKINVVSCKNLKSLFLWMTFVVDETLSYHITRLVVLECLGLIFCFELQNIKISSPSLKRLEIFKCTKLAAVEIETPNLSKCKYKGGVVPFSSSTALKLLETDLNLYTINFDPQWYVKFIELIAKFHQWSKVLNLQSECGESVIVPKELRQILPPREAFELFNKYSIQEVCNCTSCGWFAVDVASCRHADYRLWTCLPVVSGGGRKTAQCCKSVPVLCWGHCIQKIEVEMIGKGVGFNSARMVFEDEDILKKINGLQYLIWENYKRRWICEDQSCKCELRALLDWA</sequence>
<reference evidence="2" key="1">
    <citation type="journal article" date="2023" name="Hortic. Res.">
        <title>A chromosome-level phased genome enabling allele-level studies in sweet orange: a case study on citrus Huanglongbing tolerance.</title>
        <authorList>
            <person name="Wu B."/>
            <person name="Yu Q."/>
            <person name="Deng Z."/>
            <person name="Duan Y."/>
            <person name="Luo F."/>
            <person name="Gmitter F. Jr."/>
        </authorList>
    </citation>
    <scope>NUCLEOTIDE SEQUENCE [LARGE SCALE GENOMIC DNA]</scope>
    <source>
        <strain evidence="2">cv. Valencia</strain>
    </source>
</reference>
<proteinExistence type="predicted"/>
<protein>
    <submittedName>
        <fullName evidence="1">F-box protein</fullName>
    </submittedName>
</protein>
<dbReference type="Proteomes" id="UP000829398">
    <property type="component" value="Chromosome 7"/>
</dbReference>
<name>A0ACB8J873_CITSI</name>
<gene>
    <name evidence="1" type="ORF">KPL71_020505</name>
</gene>
<organism evidence="1 2">
    <name type="scientific">Citrus sinensis</name>
    <name type="common">Sweet orange</name>
    <name type="synonym">Citrus aurantium var. sinensis</name>
    <dbReference type="NCBI Taxonomy" id="2711"/>
    <lineage>
        <taxon>Eukaryota</taxon>
        <taxon>Viridiplantae</taxon>
        <taxon>Streptophyta</taxon>
        <taxon>Embryophyta</taxon>
        <taxon>Tracheophyta</taxon>
        <taxon>Spermatophyta</taxon>
        <taxon>Magnoliopsida</taxon>
        <taxon>eudicotyledons</taxon>
        <taxon>Gunneridae</taxon>
        <taxon>Pentapetalae</taxon>
        <taxon>rosids</taxon>
        <taxon>malvids</taxon>
        <taxon>Sapindales</taxon>
        <taxon>Rutaceae</taxon>
        <taxon>Aurantioideae</taxon>
        <taxon>Citrus</taxon>
    </lineage>
</organism>
<comment type="caution">
    <text evidence="1">The sequence shown here is derived from an EMBL/GenBank/DDBJ whole genome shotgun (WGS) entry which is preliminary data.</text>
</comment>
<evidence type="ECO:0000313" key="1">
    <source>
        <dbReference type="EMBL" id="KAH9713909.1"/>
    </source>
</evidence>
<evidence type="ECO:0000313" key="2">
    <source>
        <dbReference type="Proteomes" id="UP000829398"/>
    </source>
</evidence>
<accession>A0ACB8J873</accession>